<dbReference type="GO" id="GO:0015112">
    <property type="term" value="F:nitrate transmembrane transporter activity"/>
    <property type="evidence" value="ECO:0007669"/>
    <property type="project" value="UniProtKB-UniRule"/>
</dbReference>
<keyword evidence="4 8" id="KW-0812">Transmembrane</keyword>
<evidence type="ECO:0000256" key="2">
    <source>
        <dbReference type="ARBA" id="ARBA00008432"/>
    </source>
</evidence>
<evidence type="ECO:0000313" key="9">
    <source>
        <dbReference type="EMBL" id="CDX00324.1"/>
    </source>
</evidence>
<protein>
    <recommendedName>
        <fullName evidence="8">Nitrate/nitrite transporter</fullName>
    </recommendedName>
</protein>
<evidence type="ECO:0000256" key="7">
    <source>
        <dbReference type="ARBA" id="ARBA00023136"/>
    </source>
</evidence>
<dbReference type="PATRIC" id="fig|49338.4.peg.465"/>
<feature type="transmembrane region" description="Helical" evidence="8">
    <location>
        <begin position="124"/>
        <end position="147"/>
    </location>
</feature>
<dbReference type="InterPro" id="IPR004737">
    <property type="entry name" value="NO3_transporter_NarK/NarU-like"/>
</dbReference>
<feature type="transmembrane region" description="Helical" evidence="8">
    <location>
        <begin position="339"/>
        <end position="358"/>
    </location>
</feature>
<accession>A0A098AUY9</accession>
<evidence type="ECO:0000256" key="8">
    <source>
        <dbReference type="RuleBase" id="RU366033"/>
    </source>
</evidence>
<dbReference type="AlphaFoldDB" id="A0A098AUY9"/>
<keyword evidence="3 8" id="KW-0813">Transport</keyword>
<name>A0A098AUY9_DESHA</name>
<evidence type="ECO:0000256" key="5">
    <source>
        <dbReference type="ARBA" id="ARBA00022989"/>
    </source>
</evidence>
<organism evidence="9">
    <name type="scientific">Desulfitobacterium hafniense</name>
    <name type="common">Desulfitobacterium frappieri</name>
    <dbReference type="NCBI Taxonomy" id="49338"/>
    <lineage>
        <taxon>Bacteria</taxon>
        <taxon>Bacillati</taxon>
        <taxon>Bacillota</taxon>
        <taxon>Clostridia</taxon>
        <taxon>Eubacteriales</taxon>
        <taxon>Desulfitobacteriaceae</taxon>
        <taxon>Desulfitobacterium</taxon>
    </lineage>
</organism>
<evidence type="ECO:0000256" key="3">
    <source>
        <dbReference type="ARBA" id="ARBA00022448"/>
    </source>
</evidence>
<reference evidence="9" key="1">
    <citation type="submission" date="2014-07" db="EMBL/GenBank/DDBJ databases">
        <authorList>
            <person name="Hornung V.Bastian."/>
        </authorList>
    </citation>
    <scope>NUCLEOTIDE SEQUENCE</scope>
    <source>
        <strain evidence="9">PCE-S</strain>
    </source>
</reference>
<evidence type="ECO:0000256" key="6">
    <source>
        <dbReference type="ARBA" id="ARBA00023063"/>
    </source>
</evidence>
<keyword evidence="6 8" id="KW-0534">Nitrate assimilation</keyword>
<keyword evidence="7 8" id="KW-0472">Membrane</keyword>
<dbReference type="NCBIfam" id="TIGR00886">
    <property type="entry name" value="2A0108"/>
    <property type="match status" value="1"/>
</dbReference>
<proteinExistence type="inferred from homology"/>
<feature type="transmembrane region" description="Helical" evidence="8">
    <location>
        <begin position="315"/>
        <end position="333"/>
    </location>
</feature>
<feature type="transmembrane region" description="Helical" evidence="8">
    <location>
        <begin position="167"/>
        <end position="188"/>
    </location>
</feature>
<dbReference type="InterPro" id="IPR036259">
    <property type="entry name" value="MFS_trans_sf"/>
</dbReference>
<keyword evidence="5 8" id="KW-1133">Transmembrane helix</keyword>
<comment type="subcellular location">
    <subcellularLocation>
        <location evidence="1 8">Cell membrane</location>
        <topology evidence="1 8">Multi-pass membrane protein</topology>
    </subcellularLocation>
</comment>
<gene>
    <name evidence="9" type="ORF">DPCES_0437</name>
</gene>
<feature type="transmembrane region" description="Helical" evidence="8">
    <location>
        <begin position="93"/>
        <end position="112"/>
    </location>
</feature>
<feature type="transmembrane region" description="Helical" evidence="8">
    <location>
        <begin position="285"/>
        <end position="303"/>
    </location>
</feature>
<feature type="transmembrane region" description="Helical" evidence="8">
    <location>
        <begin position="404"/>
        <end position="424"/>
    </location>
</feature>
<feature type="transmembrane region" description="Helical" evidence="8">
    <location>
        <begin position="370"/>
        <end position="392"/>
    </location>
</feature>
<dbReference type="GO" id="GO:0005886">
    <property type="term" value="C:plasma membrane"/>
    <property type="evidence" value="ECO:0007669"/>
    <property type="project" value="UniProtKB-SubCell"/>
</dbReference>
<dbReference type="InterPro" id="IPR011701">
    <property type="entry name" value="MFS"/>
</dbReference>
<keyword evidence="8" id="KW-1003">Cell membrane</keyword>
<dbReference type="CDD" id="cd17341">
    <property type="entry name" value="MFS_NRT2_like"/>
    <property type="match status" value="1"/>
</dbReference>
<feature type="transmembrane region" description="Helical" evidence="8">
    <location>
        <begin position="208"/>
        <end position="229"/>
    </location>
</feature>
<dbReference type="PANTHER" id="PTHR23515">
    <property type="entry name" value="HIGH-AFFINITY NITRATE TRANSPORTER 2.3"/>
    <property type="match status" value="1"/>
</dbReference>
<dbReference type="InterPro" id="IPR044772">
    <property type="entry name" value="NO3_transporter"/>
</dbReference>
<comment type="similarity">
    <text evidence="2 8">Belongs to the major facilitator superfamily. Nitrate/nitrite porter (TC 2.A.1.8) family.</text>
</comment>
<dbReference type="RefSeq" id="WP_005810461.1">
    <property type="nucleotide sequence ID" value="NZ_CABKQQ010000025.1"/>
</dbReference>
<evidence type="ECO:0000256" key="4">
    <source>
        <dbReference type="ARBA" id="ARBA00022692"/>
    </source>
</evidence>
<feature type="transmembrane region" description="Helical" evidence="8">
    <location>
        <begin position="27"/>
        <end position="51"/>
    </location>
</feature>
<dbReference type="EMBL" id="LK996017">
    <property type="protein sequence ID" value="CDX00324.1"/>
    <property type="molecule type" value="Genomic_DNA"/>
</dbReference>
<evidence type="ECO:0000256" key="1">
    <source>
        <dbReference type="ARBA" id="ARBA00004651"/>
    </source>
</evidence>
<dbReference type="Pfam" id="PF07690">
    <property type="entry name" value="MFS_1"/>
    <property type="match status" value="1"/>
</dbReference>
<dbReference type="GO" id="GO:0015113">
    <property type="term" value="F:nitrite transmembrane transporter activity"/>
    <property type="evidence" value="ECO:0007669"/>
    <property type="project" value="InterPro"/>
</dbReference>
<dbReference type="SUPFAM" id="SSF103473">
    <property type="entry name" value="MFS general substrate transporter"/>
    <property type="match status" value="1"/>
</dbReference>
<sequence length="433" mass="46819">MQKIERWDPEDQEFWETKGKKVANRNLWISIPALLLAFAVWQLWSVVAVNLNSAGFQFTTDQLFTLAALPGLTGATMRFFYSFTVPVFGGRNWTVVSTASLLIPTIGIGLAVQNPATSFTTMAILAAFCGLGAGNFASSMANISFFFPKKAKGTALGLNAGLGNLGVSAVQFLAPLVITVGIFGSIGGAPQMMVQGGLQQQVFLQNALFIWVIPIALTVIAAFWGMNNLETAKASVREQMIVLKRKHTWLMSWLYTMCFGSFIGYSAAFPLLIKTQFPDVNGLQLAFLGPLVGALARPLGGWLGDKFGGARITTLDVLVMIASALGAIFFIGMNSFVGFFTMFMLLFITAGIANGSTFRMIPVIFPPKEASAVLGITSAIAAYAAYFIPKAFSWSLQATASPNGAMLAFVAFYVVSLGINWYYYDRRNAEIKC</sequence>
<dbReference type="Gene3D" id="1.20.1250.20">
    <property type="entry name" value="MFS general substrate transporter like domains"/>
    <property type="match status" value="1"/>
</dbReference>
<dbReference type="GO" id="GO:0042128">
    <property type="term" value="P:nitrate assimilation"/>
    <property type="evidence" value="ECO:0007669"/>
    <property type="project" value="UniProtKB-UniRule"/>
</dbReference>
<feature type="transmembrane region" description="Helical" evidence="8">
    <location>
        <begin position="250"/>
        <end position="273"/>
    </location>
</feature>
<feature type="transmembrane region" description="Helical" evidence="8">
    <location>
        <begin position="63"/>
        <end position="81"/>
    </location>
</feature>